<keyword evidence="4" id="KW-1185">Reference proteome</keyword>
<dbReference type="Gene3D" id="3.40.190.10">
    <property type="entry name" value="Periplasmic binding protein-like II"/>
    <property type="match status" value="2"/>
</dbReference>
<protein>
    <recommendedName>
        <fullName evidence="2">SsuA/THI5-like domain-containing protein</fullName>
    </recommendedName>
</protein>
<keyword evidence="1" id="KW-0732">Signal</keyword>
<proteinExistence type="predicted"/>
<evidence type="ECO:0000259" key="2">
    <source>
        <dbReference type="Pfam" id="PF09084"/>
    </source>
</evidence>
<dbReference type="Pfam" id="PF09084">
    <property type="entry name" value="NMT1"/>
    <property type="match status" value="1"/>
</dbReference>
<accession>A0ABN1XFA3</accession>
<organism evidence="3 4">
    <name type="scientific">Pseudonocardia kongjuensis</name>
    <dbReference type="NCBI Taxonomy" id="102227"/>
    <lineage>
        <taxon>Bacteria</taxon>
        <taxon>Bacillati</taxon>
        <taxon>Actinomycetota</taxon>
        <taxon>Actinomycetes</taxon>
        <taxon>Pseudonocardiales</taxon>
        <taxon>Pseudonocardiaceae</taxon>
        <taxon>Pseudonocardia</taxon>
    </lineage>
</organism>
<dbReference type="InterPro" id="IPR027939">
    <property type="entry name" value="NMT1/THI5"/>
</dbReference>
<evidence type="ECO:0000313" key="3">
    <source>
        <dbReference type="EMBL" id="GAA1379304.1"/>
    </source>
</evidence>
<dbReference type="InterPro" id="IPR015168">
    <property type="entry name" value="SsuA/THI5"/>
</dbReference>
<reference evidence="3 4" key="1">
    <citation type="journal article" date="2019" name="Int. J. Syst. Evol. Microbiol.">
        <title>The Global Catalogue of Microorganisms (GCM) 10K type strain sequencing project: providing services to taxonomists for standard genome sequencing and annotation.</title>
        <authorList>
            <consortium name="The Broad Institute Genomics Platform"/>
            <consortium name="The Broad Institute Genome Sequencing Center for Infectious Disease"/>
            <person name="Wu L."/>
            <person name="Ma J."/>
        </authorList>
    </citation>
    <scope>NUCLEOTIDE SEQUENCE [LARGE SCALE GENOMIC DNA]</scope>
    <source>
        <strain evidence="3 4">JCM 11896</strain>
    </source>
</reference>
<dbReference type="Proteomes" id="UP001501414">
    <property type="component" value="Unassembled WGS sequence"/>
</dbReference>
<dbReference type="EMBL" id="BAAAJK010000001">
    <property type="protein sequence ID" value="GAA1379304.1"/>
    <property type="molecule type" value="Genomic_DNA"/>
</dbReference>
<feature type="signal peptide" evidence="1">
    <location>
        <begin position="1"/>
        <end position="32"/>
    </location>
</feature>
<dbReference type="PANTHER" id="PTHR31528">
    <property type="entry name" value="4-AMINO-5-HYDROXYMETHYL-2-METHYLPYRIMIDINE PHOSPHATE SYNTHASE THI11-RELATED"/>
    <property type="match status" value="1"/>
</dbReference>
<dbReference type="SUPFAM" id="SSF53850">
    <property type="entry name" value="Periplasmic binding protein-like II"/>
    <property type="match status" value="1"/>
</dbReference>
<feature type="domain" description="SsuA/THI5-like" evidence="2">
    <location>
        <begin position="64"/>
        <end position="271"/>
    </location>
</feature>
<evidence type="ECO:0000313" key="4">
    <source>
        <dbReference type="Proteomes" id="UP001501414"/>
    </source>
</evidence>
<gene>
    <name evidence="3" type="ORF">GCM10009613_01790</name>
</gene>
<evidence type="ECO:0000256" key="1">
    <source>
        <dbReference type="SAM" id="SignalP"/>
    </source>
</evidence>
<comment type="caution">
    <text evidence="3">The sequence shown here is derived from an EMBL/GenBank/DDBJ whole genome shotgun (WGS) entry which is preliminary data.</text>
</comment>
<dbReference type="PANTHER" id="PTHR31528:SF15">
    <property type="entry name" value="RIBOFLAVIN-BINDING PROTEIN RIBY"/>
    <property type="match status" value="1"/>
</dbReference>
<feature type="chain" id="PRO_5046103268" description="SsuA/THI5-like domain-containing protein" evidence="1">
    <location>
        <begin position="33"/>
        <end position="357"/>
    </location>
</feature>
<name>A0ABN1XFA3_9PSEU</name>
<sequence length="357" mass="36269">MTLPTTHGGTPMARTTTGRLAAALLAAGLVLAGCGGSGGDGGADGPDEITFLNILPMESLGYAAEMVADTNGHFAEHGLEVNFEATQGSAPAIQTLLAGSAEISRIGDIETMVAAGERGAPLVAIGSVVHRGPIRMISAERAPVTAASDFAGKLVGTPSEGGTSSITLDLVAGSAGIPAEDVRRQVVGLSPGVFELVQAGRVDAFIVSLDTAMVLDATRPEAVVYDPNDAISAGSQVYATSAAMLDDPAEKDKLRRYLAAIADATRFITEDEANGFAETMRLIGSAYQVPALADPQVATAALSAYVESYNAGDGPTGISPQRWQATYDEIAGIGQLPAGLDPADWLDGSVAAAEATP</sequence>